<comment type="caution">
    <text evidence="2">The sequence shown here is derived from an EMBL/GenBank/DDBJ whole genome shotgun (WGS) entry which is preliminary data.</text>
</comment>
<gene>
    <name evidence="2" type="ORF">HGRIS_001208</name>
</gene>
<proteinExistence type="predicted"/>
<feature type="compositionally biased region" description="Basic residues" evidence="1">
    <location>
        <begin position="198"/>
        <end position="217"/>
    </location>
</feature>
<keyword evidence="3" id="KW-1185">Reference proteome</keyword>
<accession>A0ABR3JPZ0</accession>
<evidence type="ECO:0000313" key="2">
    <source>
        <dbReference type="EMBL" id="KAL0957407.1"/>
    </source>
</evidence>
<evidence type="ECO:0000313" key="3">
    <source>
        <dbReference type="Proteomes" id="UP001556367"/>
    </source>
</evidence>
<feature type="region of interest" description="Disordered" evidence="1">
    <location>
        <begin position="1"/>
        <end position="80"/>
    </location>
</feature>
<organism evidence="2 3">
    <name type="scientific">Hohenbuehelia grisea</name>
    <dbReference type="NCBI Taxonomy" id="104357"/>
    <lineage>
        <taxon>Eukaryota</taxon>
        <taxon>Fungi</taxon>
        <taxon>Dikarya</taxon>
        <taxon>Basidiomycota</taxon>
        <taxon>Agaricomycotina</taxon>
        <taxon>Agaricomycetes</taxon>
        <taxon>Agaricomycetidae</taxon>
        <taxon>Agaricales</taxon>
        <taxon>Pleurotineae</taxon>
        <taxon>Pleurotaceae</taxon>
        <taxon>Hohenbuehelia</taxon>
    </lineage>
</organism>
<feature type="compositionally biased region" description="Polar residues" evidence="1">
    <location>
        <begin position="147"/>
        <end position="157"/>
    </location>
</feature>
<name>A0ABR3JPZ0_9AGAR</name>
<dbReference type="Proteomes" id="UP001556367">
    <property type="component" value="Unassembled WGS sequence"/>
</dbReference>
<dbReference type="EMBL" id="JASNQZ010000005">
    <property type="protein sequence ID" value="KAL0957407.1"/>
    <property type="molecule type" value="Genomic_DNA"/>
</dbReference>
<feature type="region of interest" description="Disordered" evidence="1">
    <location>
        <begin position="111"/>
        <end position="175"/>
    </location>
</feature>
<feature type="region of interest" description="Disordered" evidence="1">
    <location>
        <begin position="190"/>
        <end position="233"/>
    </location>
</feature>
<reference evidence="3" key="1">
    <citation type="submission" date="2024-06" db="EMBL/GenBank/DDBJ databases">
        <title>Multi-omics analyses provide insights into the biosynthesis of the anticancer antibiotic pleurotin in Hohenbuehelia grisea.</title>
        <authorList>
            <person name="Weaver J.A."/>
            <person name="Alberti F."/>
        </authorList>
    </citation>
    <scope>NUCLEOTIDE SEQUENCE [LARGE SCALE GENOMIC DNA]</scope>
    <source>
        <strain evidence="3">T-177</strain>
    </source>
</reference>
<evidence type="ECO:0000256" key="1">
    <source>
        <dbReference type="SAM" id="MobiDB-lite"/>
    </source>
</evidence>
<feature type="compositionally biased region" description="Basic and acidic residues" evidence="1">
    <location>
        <begin position="22"/>
        <end position="63"/>
    </location>
</feature>
<protein>
    <submittedName>
        <fullName evidence="2">Uncharacterized protein</fullName>
    </submittedName>
</protein>
<sequence length="233" mass="25589">MQRGTPQLKLASPKSANAHQPKLAEREAKKQHEEQAEKDRLKEERAAKKADAAVKAARAEQRLAKTAAKQAETEAQEASIIQERKGGVKSIGRLEGVMLAEDEATHSKAASTANAVILPDNPLPKQVDSESDATQFQASPDIEVESSDLSGLESSAGESKAELRLKKRAKKAAKVPVREEIERARMEFMEVDEDKAATKTKKQHHVPRTKGRVRRQGSKPIPARRSPRACHSE</sequence>